<dbReference type="STRING" id="89524.SAMN05444370_104293"/>
<evidence type="ECO:0000256" key="1">
    <source>
        <dbReference type="SAM" id="MobiDB-lite"/>
    </source>
</evidence>
<keyword evidence="3" id="KW-1185">Reference proteome</keyword>
<dbReference type="OrthoDB" id="7872797at2"/>
<dbReference type="GO" id="GO:0031412">
    <property type="term" value="P:gas vesicle organization"/>
    <property type="evidence" value="ECO:0007669"/>
    <property type="project" value="InterPro"/>
</dbReference>
<evidence type="ECO:0000313" key="3">
    <source>
        <dbReference type="Proteomes" id="UP000198703"/>
    </source>
</evidence>
<accession>A0A1H4AMK5</accession>
<feature type="region of interest" description="Disordered" evidence="1">
    <location>
        <begin position="1"/>
        <end position="26"/>
    </location>
</feature>
<dbReference type="EMBL" id="FNQM01000004">
    <property type="protein sequence ID" value="SEA37115.1"/>
    <property type="molecule type" value="Genomic_DNA"/>
</dbReference>
<name>A0A1H4AMK5_9RHOB</name>
<dbReference type="RefSeq" id="WP_093252365.1">
    <property type="nucleotide sequence ID" value="NZ_FNQM01000004.1"/>
</dbReference>
<protein>
    <submittedName>
        <fullName evidence="2">Gas vesicle synthesis protein GvpO</fullName>
    </submittedName>
</protein>
<dbReference type="AlphaFoldDB" id="A0A1H4AMK5"/>
<gene>
    <name evidence="2" type="ORF">SAMN05444370_104293</name>
</gene>
<dbReference type="Pfam" id="PF05800">
    <property type="entry name" value="GvpO"/>
    <property type="match status" value="1"/>
</dbReference>
<evidence type="ECO:0000313" key="2">
    <source>
        <dbReference type="EMBL" id="SEA37115.1"/>
    </source>
</evidence>
<reference evidence="2 3" key="1">
    <citation type="submission" date="2016-10" db="EMBL/GenBank/DDBJ databases">
        <authorList>
            <person name="de Groot N.N."/>
        </authorList>
    </citation>
    <scope>NUCLEOTIDE SEQUENCE [LARGE SCALE GENOMIC DNA]</scope>
    <source>
        <strain evidence="2 3">DSM 15345</strain>
    </source>
</reference>
<proteinExistence type="predicted"/>
<dbReference type="Proteomes" id="UP000198703">
    <property type="component" value="Unassembled WGS sequence"/>
</dbReference>
<dbReference type="InterPro" id="IPR008634">
    <property type="entry name" value="Gas-vesicle_GvpO"/>
</dbReference>
<organism evidence="2 3">
    <name type="scientific">Rubrimonas cliftonensis</name>
    <dbReference type="NCBI Taxonomy" id="89524"/>
    <lineage>
        <taxon>Bacteria</taxon>
        <taxon>Pseudomonadati</taxon>
        <taxon>Pseudomonadota</taxon>
        <taxon>Alphaproteobacteria</taxon>
        <taxon>Rhodobacterales</taxon>
        <taxon>Paracoccaceae</taxon>
        <taxon>Rubrimonas</taxon>
    </lineage>
</organism>
<sequence>MSAHARREAQALGHDPAPDLAPRPGPVGFADAMSLARRAVALYTELRVDAVANCEMVDGAWRVSVDVVEAPARMGDNDLIAAYDVTLSPEGDVTKFTRTGRYHRNDAARAGR</sequence>